<dbReference type="InterPro" id="IPR013154">
    <property type="entry name" value="ADH-like_N"/>
</dbReference>
<dbReference type="Proteomes" id="UP000029493">
    <property type="component" value="Chromosome"/>
</dbReference>
<evidence type="ECO:0000256" key="5">
    <source>
        <dbReference type="RuleBase" id="RU361277"/>
    </source>
</evidence>
<dbReference type="InterPro" id="IPR011032">
    <property type="entry name" value="GroES-like_sf"/>
</dbReference>
<dbReference type="InterPro" id="IPR013149">
    <property type="entry name" value="ADH-like_C"/>
</dbReference>
<name>A0A089WNY3_9PSED</name>
<dbReference type="KEGG" id="psw:LK03_17865"/>
<comment type="similarity">
    <text evidence="5">Belongs to the zinc-containing alcohol dehydrogenase family.</text>
</comment>
<dbReference type="InterPro" id="IPR020843">
    <property type="entry name" value="ER"/>
</dbReference>
<gene>
    <name evidence="7" type="ORF">LK03_17865</name>
</gene>
<dbReference type="PANTHER" id="PTHR42813:SF2">
    <property type="entry name" value="DEHYDROGENASE, ZINC-CONTAINING, PUTATIVE (AFU_ORTHOLOGUE AFUA_2G02810)-RELATED"/>
    <property type="match status" value="1"/>
</dbReference>
<dbReference type="Pfam" id="PF08240">
    <property type="entry name" value="ADH_N"/>
    <property type="match status" value="1"/>
</dbReference>
<dbReference type="GO" id="GO:0008270">
    <property type="term" value="F:zinc ion binding"/>
    <property type="evidence" value="ECO:0007669"/>
    <property type="project" value="InterPro"/>
</dbReference>
<dbReference type="SMART" id="SM00829">
    <property type="entry name" value="PKS_ER"/>
    <property type="match status" value="1"/>
</dbReference>
<evidence type="ECO:0000313" key="7">
    <source>
        <dbReference type="EMBL" id="AIR91020.1"/>
    </source>
</evidence>
<dbReference type="SUPFAM" id="SSF50129">
    <property type="entry name" value="GroES-like"/>
    <property type="match status" value="1"/>
</dbReference>
<dbReference type="STRING" id="157783.LK03_17865"/>
<accession>A0A089WNY3</accession>
<evidence type="ECO:0000313" key="8">
    <source>
        <dbReference type="Proteomes" id="UP000029493"/>
    </source>
</evidence>
<reference evidence="7 8" key="1">
    <citation type="submission" date="2014-09" db="EMBL/GenBank/DDBJ databases">
        <authorList>
            <person name="Chan K.-G."/>
        </authorList>
    </citation>
    <scope>NUCLEOTIDE SEQUENCE [LARGE SCALE GENOMIC DNA]</scope>
    <source>
        <strain evidence="7 8">ND07</strain>
    </source>
</reference>
<protein>
    <submittedName>
        <fullName evidence="7">Alcohol dehydrogenase</fullName>
    </submittedName>
</protein>
<comment type="cofactor">
    <cofactor evidence="1 5">
        <name>Zn(2+)</name>
        <dbReference type="ChEBI" id="CHEBI:29105"/>
    </cofactor>
</comment>
<evidence type="ECO:0000256" key="4">
    <source>
        <dbReference type="ARBA" id="ARBA00023002"/>
    </source>
</evidence>
<keyword evidence="4" id="KW-0560">Oxidoreductase</keyword>
<dbReference type="OrthoDB" id="9773078at2"/>
<evidence type="ECO:0000259" key="6">
    <source>
        <dbReference type="SMART" id="SM00829"/>
    </source>
</evidence>
<keyword evidence="8" id="KW-1185">Reference proteome</keyword>
<dbReference type="Gene3D" id="3.40.50.720">
    <property type="entry name" value="NAD(P)-binding Rossmann-like Domain"/>
    <property type="match status" value="1"/>
</dbReference>
<dbReference type="SUPFAM" id="SSF51735">
    <property type="entry name" value="NAD(P)-binding Rossmann-fold domains"/>
    <property type="match status" value="1"/>
</dbReference>
<sequence length="390" mass="41676">MLALTYQGAGEVKVLSVPDPVIEQDDDVLVRVRLSGICGSDLHLYHDKIPSVRKGDILGHEFMGTVVKVGSAVTAVAEGDRVVVPFIIACGECFFCKQEQYAACETTNPTSAVISGEHATRSGAALFGYGHLYGGVPGGQAEYVRVPKGNINAFKVPDDISDEAALLLSDTLPTAWQAIKNAKVDKGSSVAIFGAGPVGLLAAEIAQMLGATQIFLVDEYSYRLKFAAETYGVIPVNFYHDNDPARTIVNATVDQRGVDAVIDAVGFEASGTTVEAVMNMFGFEGSSGKALRQCIEAVRRGGVVSVAGMYSGLMHSLQLGAAFDKGLSFHMGKTHVHAYLPELCKHLQAGSLRPERLITHRLSLNEAVQGYEMYDEKRPGCCKVILTLDS</sequence>
<dbReference type="CDD" id="cd08283">
    <property type="entry name" value="FDH_like_1"/>
    <property type="match status" value="1"/>
</dbReference>
<dbReference type="RefSeq" id="WP_038413692.1">
    <property type="nucleotide sequence ID" value="NZ_CP009455.1"/>
</dbReference>
<dbReference type="InterPro" id="IPR002328">
    <property type="entry name" value="ADH_Zn_CS"/>
</dbReference>
<proteinExistence type="inferred from homology"/>
<dbReference type="EMBL" id="CP009455">
    <property type="protein sequence ID" value="AIR91020.1"/>
    <property type="molecule type" value="Genomic_DNA"/>
</dbReference>
<organism evidence="7 8">
    <name type="scientific">Pseudomonas cremoricolorata</name>
    <dbReference type="NCBI Taxonomy" id="157783"/>
    <lineage>
        <taxon>Bacteria</taxon>
        <taxon>Pseudomonadati</taxon>
        <taxon>Pseudomonadota</taxon>
        <taxon>Gammaproteobacteria</taxon>
        <taxon>Pseudomonadales</taxon>
        <taxon>Pseudomonadaceae</taxon>
        <taxon>Pseudomonas</taxon>
    </lineage>
</organism>
<dbReference type="PANTHER" id="PTHR42813">
    <property type="entry name" value="ZINC-TYPE ALCOHOL DEHYDROGENASE-LIKE"/>
    <property type="match status" value="1"/>
</dbReference>
<dbReference type="InterPro" id="IPR036291">
    <property type="entry name" value="NAD(P)-bd_dom_sf"/>
</dbReference>
<dbReference type="GO" id="GO:0016616">
    <property type="term" value="F:oxidoreductase activity, acting on the CH-OH group of donors, NAD or NADP as acceptor"/>
    <property type="evidence" value="ECO:0007669"/>
    <property type="project" value="UniProtKB-ARBA"/>
</dbReference>
<evidence type="ECO:0000256" key="1">
    <source>
        <dbReference type="ARBA" id="ARBA00001947"/>
    </source>
</evidence>
<dbReference type="Pfam" id="PF00107">
    <property type="entry name" value="ADH_zinc_N"/>
    <property type="match status" value="1"/>
</dbReference>
<dbReference type="AlphaFoldDB" id="A0A089WNY3"/>
<keyword evidence="3 5" id="KW-0862">Zinc</keyword>
<evidence type="ECO:0000256" key="3">
    <source>
        <dbReference type="ARBA" id="ARBA00022833"/>
    </source>
</evidence>
<dbReference type="Gene3D" id="3.90.180.10">
    <property type="entry name" value="Medium-chain alcohol dehydrogenases, catalytic domain"/>
    <property type="match status" value="1"/>
</dbReference>
<dbReference type="PROSITE" id="PS00059">
    <property type="entry name" value="ADH_ZINC"/>
    <property type="match status" value="1"/>
</dbReference>
<evidence type="ECO:0000256" key="2">
    <source>
        <dbReference type="ARBA" id="ARBA00022723"/>
    </source>
</evidence>
<feature type="domain" description="Enoyl reductase (ER)" evidence="6">
    <location>
        <begin position="10"/>
        <end position="386"/>
    </location>
</feature>
<dbReference type="eggNOG" id="COG1063">
    <property type="taxonomic scope" value="Bacteria"/>
</dbReference>
<keyword evidence="2 5" id="KW-0479">Metal-binding</keyword>